<dbReference type="EMBL" id="BAABRU010000002">
    <property type="protein sequence ID" value="GAA5526769.1"/>
    <property type="molecule type" value="Genomic_DNA"/>
</dbReference>
<evidence type="ECO:0000259" key="1">
    <source>
        <dbReference type="PROSITE" id="PS50943"/>
    </source>
</evidence>
<reference evidence="2 3" key="1">
    <citation type="submission" date="2024-02" db="EMBL/GenBank/DDBJ databases">
        <title>Herpetosiphon gulosus NBRC 112829.</title>
        <authorList>
            <person name="Ichikawa N."/>
            <person name="Katano-Makiyama Y."/>
            <person name="Hidaka K."/>
        </authorList>
    </citation>
    <scope>NUCLEOTIDE SEQUENCE [LARGE SCALE GENOMIC DNA]</scope>
    <source>
        <strain evidence="2 3">NBRC 112829</strain>
    </source>
</reference>
<dbReference type="InterPro" id="IPR010982">
    <property type="entry name" value="Lambda_DNA-bd_dom_sf"/>
</dbReference>
<protein>
    <recommendedName>
        <fullName evidence="1">HTH cro/C1-type domain-containing protein</fullName>
    </recommendedName>
</protein>
<dbReference type="SMART" id="SM00530">
    <property type="entry name" value="HTH_XRE"/>
    <property type="match status" value="1"/>
</dbReference>
<organism evidence="2 3">
    <name type="scientific">Herpetosiphon gulosus</name>
    <dbReference type="NCBI Taxonomy" id="1973496"/>
    <lineage>
        <taxon>Bacteria</taxon>
        <taxon>Bacillati</taxon>
        <taxon>Chloroflexota</taxon>
        <taxon>Chloroflexia</taxon>
        <taxon>Herpetosiphonales</taxon>
        <taxon>Herpetosiphonaceae</taxon>
        <taxon>Herpetosiphon</taxon>
    </lineage>
</organism>
<dbReference type="Pfam" id="PF01381">
    <property type="entry name" value="HTH_3"/>
    <property type="match status" value="1"/>
</dbReference>
<name>A0ABP9WUD0_9CHLR</name>
<feature type="domain" description="HTH cro/C1-type" evidence="1">
    <location>
        <begin position="18"/>
        <end position="72"/>
    </location>
</feature>
<sequence length="74" mass="8814">MKFSEVYQTRYTHFLERLRQTRLDANLSQEEVAQKLGISQSIVSRSENGDRRVDVIELLTFAELYRKPLEFFTD</sequence>
<keyword evidence="3" id="KW-1185">Reference proteome</keyword>
<evidence type="ECO:0000313" key="2">
    <source>
        <dbReference type="EMBL" id="GAA5526769.1"/>
    </source>
</evidence>
<dbReference type="SUPFAM" id="SSF47413">
    <property type="entry name" value="lambda repressor-like DNA-binding domains"/>
    <property type="match status" value="1"/>
</dbReference>
<dbReference type="CDD" id="cd00093">
    <property type="entry name" value="HTH_XRE"/>
    <property type="match status" value="1"/>
</dbReference>
<proteinExistence type="predicted"/>
<accession>A0ABP9WUD0</accession>
<gene>
    <name evidence="2" type="ORF">Hgul01_00549</name>
</gene>
<comment type="caution">
    <text evidence="2">The sequence shown here is derived from an EMBL/GenBank/DDBJ whole genome shotgun (WGS) entry which is preliminary data.</text>
</comment>
<dbReference type="Gene3D" id="1.10.260.40">
    <property type="entry name" value="lambda repressor-like DNA-binding domains"/>
    <property type="match status" value="1"/>
</dbReference>
<evidence type="ECO:0000313" key="3">
    <source>
        <dbReference type="Proteomes" id="UP001428290"/>
    </source>
</evidence>
<dbReference type="InterPro" id="IPR001387">
    <property type="entry name" value="Cro/C1-type_HTH"/>
</dbReference>
<dbReference type="Proteomes" id="UP001428290">
    <property type="component" value="Unassembled WGS sequence"/>
</dbReference>
<dbReference type="PROSITE" id="PS50943">
    <property type="entry name" value="HTH_CROC1"/>
    <property type="match status" value="1"/>
</dbReference>